<dbReference type="InterPro" id="IPR031728">
    <property type="entry name" value="GlcAase_C"/>
</dbReference>
<evidence type="ECO:0000313" key="3">
    <source>
        <dbReference type="EMBL" id="KOS18188.1"/>
    </source>
</evidence>
<dbReference type="InterPro" id="IPR052974">
    <property type="entry name" value="GH79_Enzymes"/>
</dbReference>
<dbReference type="PANTHER" id="PTHR36183:SF2">
    <property type="entry name" value="BETA-GLUCURONIDASE C-TERMINAL DOMAIN-CONTAINING PROTEIN"/>
    <property type="match status" value="1"/>
</dbReference>
<keyword evidence="1" id="KW-0732">Signal</keyword>
<dbReference type="PANTHER" id="PTHR36183">
    <property type="entry name" value="BETA-GLUCURONIDASE"/>
    <property type="match status" value="1"/>
</dbReference>
<feature type="chain" id="PRO_5005818855" evidence="1">
    <location>
        <begin position="19"/>
        <end position="498"/>
    </location>
</feature>
<name>A0A0M8MTJ5_ESCWE</name>
<dbReference type="AlphaFoldDB" id="A0A0M8MTJ5"/>
<dbReference type="SUPFAM" id="SSF51445">
    <property type="entry name" value="(Trans)glycosidases"/>
    <property type="match status" value="1"/>
</dbReference>
<evidence type="ECO:0000313" key="4">
    <source>
        <dbReference type="Proteomes" id="UP000053831"/>
    </source>
</evidence>
<gene>
    <name evidence="3" type="ORF">ESCO_003337</name>
</gene>
<dbReference type="Gene3D" id="3.20.20.80">
    <property type="entry name" value="Glycosidases"/>
    <property type="match status" value="1"/>
</dbReference>
<feature type="domain" description="Beta-glucuronidase C-terminal" evidence="2">
    <location>
        <begin position="387"/>
        <end position="493"/>
    </location>
</feature>
<evidence type="ECO:0000259" key="2">
    <source>
        <dbReference type="Pfam" id="PF16862"/>
    </source>
</evidence>
<reference evidence="3 4" key="1">
    <citation type="submission" date="2015-07" db="EMBL/GenBank/DDBJ databases">
        <title>The genome of the fungus Escovopsis weberi, a specialized disease agent of ant agriculture.</title>
        <authorList>
            <person name="de Man T.J."/>
            <person name="Stajich J.E."/>
            <person name="Kubicek C.P."/>
            <person name="Chenthamara K."/>
            <person name="Atanasova L."/>
            <person name="Druzhinina I.S."/>
            <person name="Birnbaum S."/>
            <person name="Barribeau S.M."/>
            <person name="Teiling C."/>
            <person name="Suen G."/>
            <person name="Currie C."/>
            <person name="Gerardo N.M."/>
        </authorList>
    </citation>
    <scope>NUCLEOTIDE SEQUENCE [LARGE SCALE GENOMIC DNA]</scope>
</reference>
<dbReference type="OrthoDB" id="2796951at2759"/>
<accession>A0A0M8MTJ5</accession>
<protein>
    <submittedName>
        <fullName evidence="3">Heparanase</fullName>
    </submittedName>
</protein>
<organism evidence="3 4">
    <name type="scientific">Escovopsis weberi</name>
    <dbReference type="NCBI Taxonomy" id="150374"/>
    <lineage>
        <taxon>Eukaryota</taxon>
        <taxon>Fungi</taxon>
        <taxon>Dikarya</taxon>
        <taxon>Ascomycota</taxon>
        <taxon>Pezizomycotina</taxon>
        <taxon>Sordariomycetes</taxon>
        <taxon>Hypocreomycetidae</taxon>
        <taxon>Hypocreales</taxon>
        <taxon>Hypocreaceae</taxon>
        <taxon>Escovopsis</taxon>
    </lineage>
</organism>
<sequence length="498" mass="52627">MSNKHLAPLSLLLTQALAAGPMMPSFVGLSIEALSFPAFAGKSPICTKDSPNVFSYNLVDALAKAQNSSMLVRVGGNTGDRAIFDSSLTTPTAGACPKADPGAYQCIGPSYFESYGAFPAGTLYSHQFNLGAFNSSGLSTLQATVPLACNALRGQLNIWEMGNEPDLYTNVRRPANYSAQDYSDEWLSRTATFVDLLQSNCPDMAQNIHYMGPSVSSPGSRLHLIDILTDEGAGNANITQYSVHNYMSGATSPGTTLQGTLMSHSKVKGSIGGHLNYAATVKNLNGRYIIGEQNSLYGGGAFGMSDTFGAGLWALDFSLYAASTGVIHQIYFHQSAGAAYAAWAATGDLATHPPYYGQLAANTFLRNSDTLDIRELVLTSDTNMDSAYGGFVDGKMDRAAIINFRQFNSTSAQSSRPSQTYTVPVDAGSSWTVKRLTAAGATDTTGVTFNGFAYDAATLGVPALVAGRESNAVVKADSNGNLKVTVANTEAIILERHD</sequence>
<keyword evidence="4" id="KW-1185">Reference proteome</keyword>
<feature type="signal peptide" evidence="1">
    <location>
        <begin position="1"/>
        <end position="18"/>
    </location>
</feature>
<dbReference type="InterPro" id="IPR013780">
    <property type="entry name" value="Glyco_hydro_b"/>
</dbReference>
<dbReference type="Pfam" id="PF16862">
    <property type="entry name" value="Glyco_hydro_79C"/>
    <property type="match status" value="1"/>
</dbReference>
<comment type="caution">
    <text evidence="3">The sequence shown here is derived from an EMBL/GenBank/DDBJ whole genome shotgun (WGS) entry which is preliminary data.</text>
</comment>
<dbReference type="Gene3D" id="2.60.40.1180">
    <property type="entry name" value="Golgi alpha-mannosidase II"/>
    <property type="match status" value="1"/>
</dbReference>
<dbReference type="InterPro" id="IPR017853">
    <property type="entry name" value="GH"/>
</dbReference>
<proteinExistence type="predicted"/>
<dbReference type="EMBL" id="LGSR01000022">
    <property type="protein sequence ID" value="KOS18188.1"/>
    <property type="molecule type" value="Genomic_DNA"/>
</dbReference>
<dbReference type="Proteomes" id="UP000053831">
    <property type="component" value="Unassembled WGS sequence"/>
</dbReference>
<evidence type="ECO:0000256" key="1">
    <source>
        <dbReference type="SAM" id="SignalP"/>
    </source>
</evidence>